<dbReference type="OrthoDB" id="35056at10239"/>
<dbReference type="Proteomes" id="UP000000621">
    <property type="component" value="Segment"/>
</dbReference>
<feature type="compositionally biased region" description="Basic and acidic residues" evidence="2">
    <location>
        <begin position="22"/>
        <end position="36"/>
    </location>
</feature>
<feature type="region of interest" description="Disordered" evidence="2">
    <location>
        <begin position="53"/>
        <end position="81"/>
    </location>
</feature>
<sequence length="299" mass="34222">MGKKKSNAAKKRADHRRQARVTARESERAKSREKATKFTQSLQTFNERLKAIAAEQKEKVEQADPAQPSGTLPKPDWQGQDKTGNGEFIYWRWDITSDQASVNAHYYLTDSDDGRFTRGDFIVTVRMVANEEIFSAEESRRFGEALISAYAWKQVWRNFTGEYIANGGWSNEVLEAAKRSEEIENELNRVETENNAVADMEREKPSVRIEHLHIHDDGMIGTSPNCPGGEPITGPELQHDNRTTPRKRAPWCRGSEALRADNKVLCRTCGREDVFREDGSMKRHEFRPVPDFRNARNIP</sequence>
<organism evidence="3 4">
    <name type="scientific">Mycobacterium phage Predator</name>
    <dbReference type="NCBI Taxonomy" id="543153"/>
    <lineage>
        <taxon>Viruses</taxon>
        <taxon>Duplodnaviria</taxon>
        <taxon>Heunggongvirae</taxon>
        <taxon>Uroviricota</taxon>
        <taxon>Caudoviricetes</taxon>
        <taxon>Predatorvirus</taxon>
        <taxon>Predatorvirus predator</taxon>
    </lineage>
</organism>
<protein>
    <submittedName>
        <fullName evidence="3">Uncharacterized protein</fullName>
    </submittedName>
</protein>
<feature type="compositionally biased region" description="Basic residues" evidence="2">
    <location>
        <begin position="1"/>
        <end position="19"/>
    </location>
</feature>
<evidence type="ECO:0000313" key="3">
    <source>
        <dbReference type="EMBL" id="ACF05174.1"/>
    </source>
</evidence>
<name>B3VMA4_9CAUD</name>
<gene>
    <name evidence="3" type="ORF">PREDATOR_77</name>
</gene>
<dbReference type="KEGG" id="vg:6450095"/>
<evidence type="ECO:0000256" key="2">
    <source>
        <dbReference type="SAM" id="MobiDB-lite"/>
    </source>
</evidence>
<feature type="coiled-coil region" evidence="1">
    <location>
        <begin position="173"/>
        <end position="203"/>
    </location>
</feature>
<reference evidence="3 4" key="1">
    <citation type="submission" date="2008-05" db="EMBL/GenBank/DDBJ databases">
        <authorList>
            <person name="Weber R.J."/>
            <person name="Jacobs-Sera D."/>
            <person name="Houtz J."/>
            <person name="Hendrix R.W."/>
            <person name="Hatfull G.H."/>
        </authorList>
    </citation>
    <scope>NUCLEOTIDE SEQUENCE [LARGE SCALE GENOMIC DNA]</scope>
</reference>
<dbReference type="EMBL" id="EU770222">
    <property type="protein sequence ID" value="ACF05174.1"/>
    <property type="molecule type" value="Genomic_DNA"/>
</dbReference>
<evidence type="ECO:0000256" key="1">
    <source>
        <dbReference type="SAM" id="Coils"/>
    </source>
</evidence>
<evidence type="ECO:0000313" key="4">
    <source>
        <dbReference type="Proteomes" id="UP000000621"/>
    </source>
</evidence>
<feature type="region of interest" description="Disordered" evidence="2">
    <location>
        <begin position="1"/>
        <end position="39"/>
    </location>
</feature>
<proteinExistence type="predicted"/>
<accession>B3VMA4</accession>
<dbReference type="RefSeq" id="YP_002003435.1">
    <property type="nucleotide sequence ID" value="NC_011039.1"/>
</dbReference>
<feature type="compositionally biased region" description="Basic and acidic residues" evidence="2">
    <location>
        <begin position="53"/>
        <end position="62"/>
    </location>
</feature>
<keyword evidence="1" id="KW-0175">Coiled coil</keyword>
<keyword evidence="4" id="KW-1185">Reference proteome</keyword>